<organism evidence="1 2">
    <name type="scientific">Candidatus Nomurabacteria bacterium RIFCSPLOWO2_01_FULL_33_17</name>
    <dbReference type="NCBI Taxonomy" id="1801764"/>
    <lineage>
        <taxon>Bacteria</taxon>
        <taxon>Candidatus Nomuraibacteriota</taxon>
    </lineage>
</organism>
<evidence type="ECO:0000313" key="1">
    <source>
        <dbReference type="EMBL" id="OGI83954.1"/>
    </source>
</evidence>
<proteinExistence type="predicted"/>
<dbReference type="EMBL" id="MFUO01000015">
    <property type="protein sequence ID" value="OGI83954.1"/>
    <property type="molecule type" value="Genomic_DNA"/>
</dbReference>
<accession>A0A1F6WQ55</accession>
<gene>
    <name evidence="1" type="ORF">A2903_02975</name>
</gene>
<dbReference type="Proteomes" id="UP000178184">
    <property type="component" value="Unassembled WGS sequence"/>
</dbReference>
<dbReference type="AlphaFoldDB" id="A0A1F6WQ55"/>
<name>A0A1F6WQ55_9BACT</name>
<comment type="caution">
    <text evidence="1">The sequence shown here is derived from an EMBL/GenBank/DDBJ whole genome shotgun (WGS) entry which is preliminary data.</text>
</comment>
<evidence type="ECO:0000313" key="2">
    <source>
        <dbReference type="Proteomes" id="UP000178184"/>
    </source>
</evidence>
<sequence length="61" mass="6982">MNTKKCDICKKTIKDNYIVAGFGLFNTKDFCLKCGKPISDFLKKNGFTQELKKYSKLLAKI</sequence>
<reference evidence="1 2" key="1">
    <citation type="journal article" date="2016" name="Nat. Commun.">
        <title>Thousands of microbial genomes shed light on interconnected biogeochemical processes in an aquifer system.</title>
        <authorList>
            <person name="Anantharaman K."/>
            <person name="Brown C.T."/>
            <person name="Hug L.A."/>
            <person name="Sharon I."/>
            <person name="Castelle C.J."/>
            <person name="Probst A.J."/>
            <person name="Thomas B.C."/>
            <person name="Singh A."/>
            <person name="Wilkins M.J."/>
            <person name="Karaoz U."/>
            <person name="Brodie E.L."/>
            <person name="Williams K.H."/>
            <person name="Hubbard S.S."/>
            <person name="Banfield J.F."/>
        </authorList>
    </citation>
    <scope>NUCLEOTIDE SEQUENCE [LARGE SCALE GENOMIC DNA]</scope>
</reference>
<protein>
    <submittedName>
        <fullName evidence="1">Uncharacterized protein</fullName>
    </submittedName>
</protein>